<sequence length="228" mass="23327">MWAGCLEETVEDKEMVEGKGGEVDSGKEEEKEMVREVAMVWEVVMETVVVAVVREVRELEGLAQVEVVSADGAGWVVARGEGKSEWVVAALMVVEMELAVAMVEVGGKDGGGGEAGDGGEGGGGEQGGWWWRQAQWWGRGDSGGGERAVSDRAVGVRAGAGGGEGGEGGLQGGGGGWSFIVGLCVGAVVGGGEGEGGGGEQTTRLHSLVSYSAAVQAWLTTVIVLVRY</sequence>
<accession>A0AAE0GUM1</accession>
<protein>
    <submittedName>
        <fullName evidence="1">Uncharacterized protein</fullName>
    </submittedName>
</protein>
<dbReference type="Proteomes" id="UP001190700">
    <property type="component" value="Unassembled WGS sequence"/>
</dbReference>
<keyword evidence="2" id="KW-1185">Reference proteome</keyword>
<comment type="caution">
    <text evidence="1">The sequence shown here is derived from an EMBL/GenBank/DDBJ whole genome shotgun (WGS) entry which is preliminary data.</text>
</comment>
<reference evidence="1 2" key="1">
    <citation type="journal article" date="2015" name="Genome Biol. Evol.">
        <title>Comparative Genomics of a Bacterivorous Green Alga Reveals Evolutionary Causalities and Consequences of Phago-Mixotrophic Mode of Nutrition.</title>
        <authorList>
            <person name="Burns J.A."/>
            <person name="Paasch A."/>
            <person name="Narechania A."/>
            <person name="Kim E."/>
        </authorList>
    </citation>
    <scope>NUCLEOTIDE SEQUENCE [LARGE SCALE GENOMIC DNA]</scope>
    <source>
        <strain evidence="1 2">PLY_AMNH</strain>
    </source>
</reference>
<evidence type="ECO:0000313" key="1">
    <source>
        <dbReference type="EMBL" id="KAK3284709.1"/>
    </source>
</evidence>
<proteinExistence type="predicted"/>
<dbReference type="EMBL" id="LGRX02002194">
    <property type="protein sequence ID" value="KAK3284709.1"/>
    <property type="molecule type" value="Genomic_DNA"/>
</dbReference>
<name>A0AAE0GUM1_9CHLO</name>
<organism evidence="1 2">
    <name type="scientific">Cymbomonas tetramitiformis</name>
    <dbReference type="NCBI Taxonomy" id="36881"/>
    <lineage>
        <taxon>Eukaryota</taxon>
        <taxon>Viridiplantae</taxon>
        <taxon>Chlorophyta</taxon>
        <taxon>Pyramimonadophyceae</taxon>
        <taxon>Pyramimonadales</taxon>
        <taxon>Pyramimonadaceae</taxon>
        <taxon>Cymbomonas</taxon>
    </lineage>
</organism>
<gene>
    <name evidence="1" type="ORF">CYMTET_7657</name>
</gene>
<dbReference type="AlphaFoldDB" id="A0AAE0GUM1"/>
<evidence type="ECO:0000313" key="2">
    <source>
        <dbReference type="Proteomes" id="UP001190700"/>
    </source>
</evidence>